<dbReference type="EC" id="2.7.13.3" evidence="2"/>
<dbReference type="PROSITE" id="PS50921">
    <property type="entry name" value="ANTAR"/>
    <property type="match status" value="1"/>
</dbReference>
<dbReference type="GO" id="GO:0003723">
    <property type="term" value="F:RNA binding"/>
    <property type="evidence" value="ECO:0007669"/>
    <property type="project" value="InterPro"/>
</dbReference>
<keyword evidence="5" id="KW-0418">Kinase</keyword>
<proteinExistence type="predicted"/>
<evidence type="ECO:0000256" key="3">
    <source>
        <dbReference type="ARBA" id="ARBA00022553"/>
    </source>
</evidence>
<evidence type="ECO:0000313" key="9">
    <source>
        <dbReference type="EMBL" id="SEL01866.1"/>
    </source>
</evidence>
<gene>
    <name evidence="9" type="ORF">SAMN05444583_105139</name>
</gene>
<dbReference type="SUPFAM" id="SSF52172">
    <property type="entry name" value="CheY-like"/>
    <property type="match status" value="1"/>
</dbReference>
<comment type="catalytic activity">
    <reaction evidence="1">
        <text>ATP + protein L-histidine = ADP + protein N-phospho-L-histidine.</text>
        <dbReference type="EC" id="2.7.13.3"/>
    </reaction>
</comment>
<dbReference type="InterPro" id="IPR011006">
    <property type="entry name" value="CheY-like_superfamily"/>
</dbReference>
<keyword evidence="4" id="KW-0808">Transferase</keyword>
<dbReference type="InterPro" id="IPR000014">
    <property type="entry name" value="PAS"/>
</dbReference>
<dbReference type="PANTHER" id="PTHR43304">
    <property type="entry name" value="PHYTOCHROME-LIKE PROTEIN CPH1"/>
    <property type="match status" value="1"/>
</dbReference>
<sequence length="230" mass="25072">MSDVAPEAQPESSTTEPVGGESAMLVGSFRFLVAEDAWEWSAAVARMHGYEPGSVVPTTELMLSHKHPDDKSHVAAILDNVRAHGAPFSSRHRIIDTKGETHHVVVVGDRLLDEDGTAIGTFGFYIDVTDAFESDIKESVDDAVAEIASSRGAIEQAKGALMLAYGISAERAFEVLTWRSQETNVKLREVARQLLRDISSMLDAPQGFREAFNHILLTTATRADEQPPVE</sequence>
<dbReference type="Gene3D" id="1.10.10.10">
    <property type="entry name" value="Winged helix-like DNA-binding domain superfamily/Winged helix DNA-binding domain"/>
    <property type="match status" value="1"/>
</dbReference>
<keyword evidence="10" id="KW-1185">Reference proteome</keyword>
<dbReference type="InterPro" id="IPR013655">
    <property type="entry name" value="PAS_fold_3"/>
</dbReference>
<dbReference type="InterPro" id="IPR005561">
    <property type="entry name" value="ANTAR"/>
</dbReference>
<dbReference type="EMBL" id="FOAW01000005">
    <property type="protein sequence ID" value="SEL01866.1"/>
    <property type="molecule type" value="Genomic_DNA"/>
</dbReference>
<evidence type="ECO:0000256" key="1">
    <source>
        <dbReference type="ARBA" id="ARBA00000085"/>
    </source>
</evidence>
<dbReference type="AlphaFoldDB" id="A0A1H7LSI5"/>
<dbReference type="Pfam" id="PF08447">
    <property type="entry name" value="PAS_3"/>
    <property type="match status" value="1"/>
</dbReference>
<evidence type="ECO:0000256" key="4">
    <source>
        <dbReference type="ARBA" id="ARBA00022679"/>
    </source>
</evidence>
<evidence type="ECO:0000259" key="7">
    <source>
        <dbReference type="PROSITE" id="PS50112"/>
    </source>
</evidence>
<dbReference type="InterPro" id="IPR036388">
    <property type="entry name" value="WH-like_DNA-bd_sf"/>
</dbReference>
<evidence type="ECO:0000256" key="2">
    <source>
        <dbReference type="ARBA" id="ARBA00012438"/>
    </source>
</evidence>
<accession>A0A1H7LSI5</accession>
<evidence type="ECO:0000256" key="6">
    <source>
        <dbReference type="SAM" id="MobiDB-lite"/>
    </source>
</evidence>
<dbReference type="PANTHER" id="PTHR43304:SF1">
    <property type="entry name" value="PAC DOMAIN-CONTAINING PROTEIN"/>
    <property type="match status" value="1"/>
</dbReference>
<dbReference type="NCBIfam" id="TIGR00229">
    <property type="entry name" value="sensory_box"/>
    <property type="match status" value="1"/>
</dbReference>
<dbReference type="SMART" id="SM01012">
    <property type="entry name" value="ANTAR"/>
    <property type="match status" value="1"/>
</dbReference>
<evidence type="ECO:0000256" key="5">
    <source>
        <dbReference type="ARBA" id="ARBA00022777"/>
    </source>
</evidence>
<keyword evidence="3" id="KW-0597">Phosphoprotein</keyword>
<dbReference type="GO" id="GO:0004673">
    <property type="term" value="F:protein histidine kinase activity"/>
    <property type="evidence" value="ECO:0007669"/>
    <property type="project" value="UniProtKB-EC"/>
</dbReference>
<dbReference type="InterPro" id="IPR052162">
    <property type="entry name" value="Sensor_kinase/Photoreceptor"/>
</dbReference>
<evidence type="ECO:0000259" key="8">
    <source>
        <dbReference type="PROSITE" id="PS50921"/>
    </source>
</evidence>
<dbReference type="Proteomes" id="UP000198677">
    <property type="component" value="Unassembled WGS sequence"/>
</dbReference>
<dbReference type="InterPro" id="IPR035965">
    <property type="entry name" value="PAS-like_dom_sf"/>
</dbReference>
<dbReference type="SUPFAM" id="SSF55785">
    <property type="entry name" value="PYP-like sensor domain (PAS domain)"/>
    <property type="match status" value="1"/>
</dbReference>
<reference evidence="10" key="1">
    <citation type="submission" date="2016-10" db="EMBL/GenBank/DDBJ databases">
        <authorList>
            <person name="Varghese N."/>
            <person name="Submissions S."/>
        </authorList>
    </citation>
    <scope>NUCLEOTIDE SEQUENCE [LARGE SCALE GENOMIC DNA]</scope>
    <source>
        <strain evidence="10">DSM 44675</strain>
    </source>
</reference>
<dbReference type="Gene3D" id="3.30.450.20">
    <property type="entry name" value="PAS domain"/>
    <property type="match status" value="1"/>
</dbReference>
<feature type="domain" description="PAS" evidence="7">
    <location>
        <begin position="40"/>
        <end position="85"/>
    </location>
</feature>
<evidence type="ECO:0000313" key="10">
    <source>
        <dbReference type="Proteomes" id="UP000198677"/>
    </source>
</evidence>
<feature type="region of interest" description="Disordered" evidence="6">
    <location>
        <begin position="1"/>
        <end position="20"/>
    </location>
</feature>
<feature type="domain" description="ANTAR" evidence="8">
    <location>
        <begin position="134"/>
        <end position="195"/>
    </location>
</feature>
<dbReference type="PROSITE" id="PS50112">
    <property type="entry name" value="PAS"/>
    <property type="match status" value="1"/>
</dbReference>
<protein>
    <recommendedName>
        <fullName evidence="2">histidine kinase</fullName>
        <ecNumber evidence="2">2.7.13.3</ecNumber>
    </recommendedName>
</protein>
<organism evidence="9 10">
    <name type="scientific">Rhodococcus maanshanensis</name>
    <dbReference type="NCBI Taxonomy" id="183556"/>
    <lineage>
        <taxon>Bacteria</taxon>
        <taxon>Bacillati</taxon>
        <taxon>Actinomycetota</taxon>
        <taxon>Actinomycetes</taxon>
        <taxon>Mycobacteriales</taxon>
        <taxon>Nocardiaceae</taxon>
        <taxon>Rhodococcus</taxon>
    </lineage>
</organism>
<dbReference type="Pfam" id="PF03861">
    <property type="entry name" value="ANTAR"/>
    <property type="match status" value="1"/>
</dbReference>
<name>A0A1H7LSI5_9NOCA</name>